<dbReference type="Pfam" id="PF11141">
    <property type="entry name" value="DUF2914"/>
    <property type="match status" value="1"/>
</dbReference>
<reference evidence="3" key="1">
    <citation type="journal article" date="2022" name="Environ. Microbiol.">
        <title>Geoalkalibacter halelectricus SAP #1 sp. nov. possessing extracellular electron transfer and mineral#reducing capabilities from a haloalkaline environment.</title>
        <authorList>
            <person name="Yadav S."/>
            <person name="Singh R."/>
            <person name="Sundharam S.S."/>
            <person name="Chaudhary S."/>
            <person name="Krishnamurthi S."/>
            <person name="Patil S.A."/>
        </authorList>
    </citation>
    <scope>NUCLEOTIDE SEQUENCE</scope>
    <source>
        <strain evidence="3">SAP-1</strain>
    </source>
</reference>
<feature type="signal peptide" evidence="1">
    <location>
        <begin position="1"/>
        <end position="21"/>
    </location>
</feature>
<dbReference type="InterPro" id="IPR022606">
    <property type="entry name" value="DUF2914"/>
</dbReference>
<feature type="domain" description="DUF2914" evidence="2">
    <location>
        <begin position="67"/>
        <end position="126"/>
    </location>
</feature>
<dbReference type="EMBL" id="CP092109">
    <property type="protein sequence ID" value="UWZ81340.1"/>
    <property type="molecule type" value="Genomic_DNA"/>
</dbReference>
<evidence type="ECO:0000313" key="3">
    <source>
        <dbReference type="EMBL" id="UWZ81340.1"/>
    </source>
</evidence>
<evidence type="ECO:0000313" key="4">
    <source>
        <dbReference type="Proteomes" id="UP001060414"/>
    </source>
</evidence>
<organism evidence="3 4">
    <name type="scientific">Geoalkalibacter halelectricus</name>
    <dbReference type="NCBI Taxonomy" id="2847045"/>
    <lineage>
        <taxon>Bacteria</taxon>
        <taxon>Pseudomonadati</taxon>
        <taxon>Thermodesulfobacteriota</taxon>
        <taxon>Desulfuromonadia</taxon>
        <taxon>Desulfuromonadales</taxon>
        <taxon>Geoalkalibacteraceae</taxon>
        <taxon>Geoalkalibacter</taxon>
    </lineage>
</organism>
<keyword evidence="1" id="KW-0732">Signal</keyword>
<proteinExistence type="predicted"/>
<dbReference type="Proteomes" id="UP001060414">
    <property type="component" value="Chromosome"/>
</dbReference>
<evidence type="ECO:0000256" key="1">
    <source>
        <dbReference type="SAM" id="SignalP"/>
    </source>
</evidence>
<evidence type="ECO:0000259" key="2">
    <source>
        <dbReference type="Pfam" id="PF11141"/>
    </source>
</evidence>
<protein>
    <submittedName>
        <fullName evidence="3">DUF2914 domain-containing protein</fullName>
    </submittedName>
</protein>
<gene>
    <name evidence="3" type="ORF">L9S41_08095</name>
</gene>
<sequence length="128" mass="14591">MLKKAVFILLVLLLWSSSVYAQQLEVDEGVVTTGIVDRVPVDAVESYSAEVGRLYFFTRIVGAAEETSVTHVWFFDDEEVARVTLPVRSSNWRTWSSKNILPEWVGTWRVEVVDAEGYVLKDVKFSLF</sequence>
<name>A0ABY5ZTU0_9BACT</name>
<feature type="chain" id="PRO_5047115622" evidence="1">
    <location>
        <begin position="22"/>
        <end position="128"/>
    </location>
</feature>
<dbReference type="RefSeq" id="WP_260749715.1">
    <property type="nucleotide sequence ID" value="NZ_CP092109.1"/>
</dbReference>
<keyword evidence="4" id="KW-1185">Reference proteome</keyword>
<accession>A0ABY5ZTU0</accession>